<accession>A0A397P3B0</accession>
<organism evidence="1 2">
    <name type="scientific">Hephaestia caeni</name>
    <dbReference type="NCBI Taxonomy" id="645617"/>
    <lineage>
        <taxon>Bacteria</taxon>
        <taxon>Pseudomonadati</taxon>
        <taxon>Pseudomonadota</taxon>
        <taxon>Alphaproteobacteria</taxon>
        <taxon>Sphingomonadales</taxon>
        <taxon>Sphingomonadaceae</taxon>
        <taxon>Hephaestia</taxon>
    </lineage>
</organism>
<comment type="caution">
    <text evidence="1">The sequence shown here is derived from an EMBL/GenBank/DDBJ whole genome shotgun (WGS) entry which is preliminary data.</text>
</comment>
<keyword evidence="2" id="KW-1185">Reference proteome</keyword>
<name>A0A397P3B0_9SPHN</name>
<reference evidence="1 2" key="1">
    <citation type="submission" date="2018-08" db="EMBL/GenBank/DDBJ databases">
        <title>Genomic Encyclopedia of Type Strains, Phase IV (KMG-IV): sequencing the most valuable type-strain genomes for metagenomic binning, comparative biology and taxonomic classification.</title>
        <authorList>
            <person name="Goeker M."/>
        </authorList>
    </citation>
    <scope>NUCLEOTIDE SEQUENCE [LARGE SCALE GENOMIC DNA]</scope>
    <source>
        <strain evidence="1 2">DSM 25527</strain>
    </source>
</reference>
<dbReference type="EMBL" id="QXDC01000003">
    <property type="protein sequence ID" value="RIA44066.1"/>
    <property type="molecule type" value="Genomic_DNA"/>
</dbReference>
<gene>
    <name evidence="1" type="ORF">DFR49_2302</name>
</gene>
<evidence type="ECO:0000313" key="2">
    <source>
        <dbReference type="Proteomes" id="UP000266568"/>
    </source>
</evidence>
<evidence type="ECO:0000313" key="1">
    <source>
        <dbReference type="EMBL" id="RIA44066.1"/>
    </source>
</evidence>
<proteinExistence type="predicted"/>
<dbReference type="AlphaFoldDB" id="A0A397P3B0"/>
<sequence>MSGAKLSDHALIRLLERGAQIDLERLRLTVEASLARAAAAARSIGGGDYLITIDGLSYLVRDDTVVTVLDKDSERLRAIMLTGRGASLNP</sequence>
<dbReference type="Proteomes" id="UP000266568">
    <property type="component" value="Unassembled WGS sequence"/>
</dbReference>
<dbReference type="RefSeq" id="WP_119035831.1">
    <property type="nucleotide sequence ID" value="NZ_QXDC01000003.1"/>
</dbReference>
<protein>
    <submittedName>
        <fullName evidence="1">Uncharacterized protein</fullName>
    </submittedName>
</protein>
<dbReference type="OrthoDB" id="7605594at2"/>